<evidence type="ECO:0008006" key="11">
    <source>
        <dbReference type="Google" id="ProtNLM"/>
    </source>
</evidence>
<comment type="similarity">
    <text evidence="2">Belongs to the SLC29A/ENT transporter (TC 2.A.57) family.</text>
</comment>
<feature type="transmembrane region" description="Helical" evidence="8">
    <location>
        <begin position="488"/>
        <end position="510"/>
    </location>
</feature>
<proteinExistence type="inferred from homology"/>
<feature type="transmembrane region" description="Helical" evidence="8">
    <location>
        <begin position="59"/>
        <end position="79"/>
    </location>
</feature>
<feature type="transmembrane region" description="Helical" evidence="8">
    <location>
        <begin position="457"/>
        <end position="476"/>
    </location>
</feature>
<dbReference type="Gene3D" id="1.20.1250.20">
    <property type="entry name" value="MFS general substrate transporter like domains"/>
    <property type="match status" value="1"/>
</dbReference>
<dbReference type="PANTHER" id="PTHR10332:SF10">
    <property type="entry name" value="EQUILIBRATIVE NUCLEOSIDE TRANSPORTER 4"/>
    <property type="match status" value="1"/>
</dbReference>
<evidence type="ECO:0000256" key="2">
    <source>
        <dbReference type="ARBA" id="ARBA00007965"/>
    </source>
</evidence>
<protein>
    <recommendedName>
        <fullName evidence="11">MFS general substrate transporter</fullName>
    </recommendedName>
</protein>
<evidence type="ECO:0000256" key="4">
    <source>
        <dbReference type="ARBA" id="ARBA00022692"/>
    </source>
</evidence>
<keyword evidence="10" id="KW-1185">Reference proteome</keyword>
<feature type="region of interest" description="Disordered" evidence="7">
    <location>
        <begin position="328"/>
        <end position="379"/>
    </location>
</feature>
<evidence type="ECO:0000256" key="1">
    <source>
        <dbReference type="ARBA" id="ARBA00004141"/>
    </source>
</evidence>
<dbReference type="EMBL" id="JALJOT010000010">
    <property type="protein sequence ID" value="KAK9906401.1"/>
    <property type="molecule type" value="Genomic_DNA"/>
</dbReference>
<evidence type="ECO:0000256" key="5">
    <source>
        <dbReference type="ARBA" id="ARBA00022989"/>
    </source>
</evidence>
<dbReference type="SUPFAM" id="SSF103473">
    <property type="entry name" value="MFS general substrate transporter"/>
    <property type="match status" value="1"/>
</dbReference>
<feature type="compositionally biased region" description="Low complexity" evidence="7">
    <location>
        <begin position="359"/>
        <end position="379"/>
    </location>
</feature>
<feature type="transmembrane region" description="Helical" evidence="8">
    <location>
        <begin position="147"/>
        <end position="168"/>
    </location>
</feature>
<gene>
    <name evidence="9" type="ORF">WJX75_001248</name>
</gene>
<feature type="transmembrane region" description="Helical" evidence="8">
    <location>
        <begin position="21"/>
        <end position="47"/>
    </location>
</feature>
<evidence type="ECO:0000313" key="9">
    <source>
        <dbReference type="EMBL" id="KAK9906401.1"/>
    </source>
</evidence>
<evidence type="ECO:0000313" key="10">
    <source>
        <dbReference type="Proteomes" id="UP001491310"/>
    </source>
</evidence>
<sequence length="555" mass="59397">MSGSGVVGNNPNKIKGGRWTVFRFFLVSIAHSIPWFTVSSLLSYYAVLFGPQILLMMNIAYYLPSIPLLIFSAACDDWLDLKFGVPRVILARLLFGLGGCTVICAAFPFVVNTARSLLLLIVILGLVSAIAFSSSYQLVARFANKSVIALGLGCVGSGIVVLLLELAVGMKTRPTTSELIWLFELTAGLVLAGAAASVSLLLRHWRAIEAWSAEPATGAGGGDAAEPLLWQEEGLEERERHGLAVGLQRRMSTPLLLNYSPLDFMEQLSEGGAFSGEPFLYSSGGSTHGRSGSLDQWSRGVRSKGVSLRRAASEQPLSMSERTLKAKLASSALTQQQQQQEWRPALTPVGGSTPEALLSPKSSPPASVAPSPADNTASHSGHAGSVGSVVLQCWPVLGALFFSGTFFVLAFPFFTYVPSGGTFGQDLPKVLFFSRLAADVCGRTLPRVKRLAIKSCYVLFSFGLIMTVSIPGYLYYIKQTAWHNDWFVIGYIVLMWILGGYVNTCSYVLAPACVDPHLKATANGVLAITYQTAHCTGLILATIIAAVLFGGIAPI</sequence>
<keyword evidence="5 8" id="KW-1133">Transmembrane helix</keyword>
<evidence type="ECO:0000256" key="8">
    <source>
        <dbReference type="SAM" id="Phobius"/>
    </source>
</evidence>
<feature type="transmembrane region" description="Helical" evidence="8">
    <location>
        <begin position="396"/>
        <end position="417"/>
    </location>
</feature>
<dbReference type="Proteomes" id="UP001491310">
    <property type="component" value="Unassembled WGS sequence"/>
</dbReference>
<organism evidence="9 10">
    <name type="scientific">Coccomyxa subellipsoidea</name>
    <dbReference type="NCBI Taxonomy" id="248742"/>
    <lineage>
        <taxon>Eukaryota</taxon>
        <taxon>Viridiplantae</taxon>
        <taxon>Chlorophyta</taxon>
        <taxon>core chlorophytes</taxon>
        <taxon>Trebouxiophyceae</taxon>
        <taxon>Trebouxiophyceae incertae sedis</taxon>
        <taxon>Coccomyxaceae</taxon>
        <taxon>Coccomyxa</taxon>
    </lineage>
</organism>
<evidence type="ECO:0000256" key="7">
    <source>
        <dbReference type="SAM" id="MobiDB-lite"/>
    </source>
</evidence>
<feature type="transmembrane region" description="Helical" evidence="8">
    <location>
        <begin position="117"/>
        <end position="140"/>
    </location>
</feature>
<keyword evidence="6 8" id="KW-0472">Membrane</keyword>
<comment type="subcellular location">
    <subcellularLocation>
        <location evidence="1">Membrane</location>
        <topology evidence="1">Multi-pass membrane protein</topology>
    </subcellularLocation>
</comment>
<feature type="transmembrane region" description="Helical" evidence="8">
    <location>
        <begin position="180"/>
        <end position="202"/>
    </location>
</feature>
<dbReference type="InterPro" id="IPR036259">
    <property type="entry name" value="MFS_trans_sf"/>
</dbReference>
<evidence type="ECO:0000256" key="6">
    <source>
        <dbReference type="ARBA" id="ARBA00023136"/>
    </source>
</evidence>
<dbReference type="PANTHER" id="PTHR10332">
    <property type="entry name" value="EQUILIBRATIVE NUCLEOSIDE TRANSPORTER"/>
    <property type="match status" value="1"/>
</dbReference>
<reference evidence="9 10" key="1">
    <citation type="journal article" date="2024" name="Nat. Commun.">
        <title>Phylogenomics reveals the evolutionary origins of lichenization in chlorophyte algae.</title>
        <authorList>
            <person name="Puginier C."/>
            <person name="Libourel C."/>
            <person name="Otte J."/>
            <person name="Skaloud P."/>
            <person name="Haon M."/>
            <person name="Grisel S."/>
            <person name="Petersen M."/>
            <person name="Berrin J.G."/>
            <person name="Delaux P.M."/>
            <person name="Dal Grande F."/>
            <person name="Keller J."/>
        </authorList>
    </citation>
    <scope>NUCLEOTIDE SEQUENCE [LARGE SCALE GENOMIC DNA]</scope>
    <source>
        <strain evidence="9 10">SAG 216-7</strain>
    </source>
</reference>
<keyword evidence="3" id="KW-0813">Transport</keyword>
<name>A0ABR2YIY1_9CHLO</name>
<evidence type="ECO:0000256" key="3">
    <source>
        <dbReference type="ARBA" id="ARBA00022448"/>
    </source>
</evidence>
<comment type="caution">
    <text evidence="9">The sequence shown here is derived from an EMBL/GenBank/DDBJ whole genome shotgun (WGS) entry which is preliminary data.</text>
</comment>
<keyword evidence="4 8" id="KW-0812">Transmembrane</keyword>
<dbReference type="InterPro" id="IPR002259">
    <property type="entry name" value="Eqnu_transpt"/>
</dbReference>
<accession>A0ABR2YIY1</accession>
<feature type="transmembrane region" description="Helical" evidence="8">
    <location>
        <begin position="91"/>
        <end position="111"/>
    </location>
</feature>
<feature type="transmembrane region" description="Helical" evidence="8">
    <location>
        <begin position="530"/>
        <end position="553"/>
    </location>
</feature>